<accession>A0A4Q9B753</accession>
<dbReference type="RefSeq" id="WP_130839970.1">
    <property type="nucleotide sequence ID" value="NZ_SIJL01000001.1"/>
</dbReference>
<reference evidence="1 2" key="1">
    <citation type="submission" date="2019-02" db="EMBL/GenBank/DDBJ databases">
        <title>Thermus sp. a novel from hot spring.</title>
        <authorList>
            <person name="Zhao Z."/>
        </authorList>
    </citation>
    <scope>NUCLEOTIDE SEQUENCE [LARGE SCALE GENOMIC DNA]</scope>
    <source>
        <strain evidence="1 2">CFH 72773T</strain>
    </source>
</reference>
<gene>
    <name evidence="1" type="ORF">ETP66_01385</name>
</gene>
<evidence type="ECO:0000313" key="2">
    <source>
        <dbReference type="Proteomes" id="UP000292858"/>
    </source>
</evidence>
<keyword evidence="2" id="KW-1185">Reference proteome</keyword>
<protein>
    <submittedName>
        <fullName evidence="1">Uncharacterized protein</fullName>
    </submittedName>
</protein>
<dbReference type="OrthoDB" id="27136at2"/>
<dbReference type="AlphaFoldDB" id="A0A4Q9B753"/>
<comment type="caution">
    <text evidence="1">The sequence shown here is derived from an EMBL/GenBank/DDBJ whole genome shotgun (WGS) entry which is preliminary data.</text>
</comment>
<evidence type="ECO:0000313" key="1">
    <source>
        <dbReference type="EMBL" id="TBH21964.1"/>
    </source>
</evidence>
<dbReference type="EMBL" id="SIJL01000001">
    <property type="protein sequence ID" value="TBH21964.1"/>
    <property type="molecule type" value="Genomic_DNA"/>
</dbReference>
<name>A0A4Q9B753_9DEIN</name>
<sequence>MALRLGLLLERLRQAKPLPKPPPALFREHPEVRTPLRLDLPYYAARRGGKFILIPWDGYMEEVERALEEL</sequence>
<proteinExistence type="predicted"/>
<dbReference type="Proteomes" id="UP000292858">
    <property type="component" value="Unassembled WGS sequence"/>
</dbReference>
<organism evidence="1 2">
    <name type="scientific">Thermus thermamylovorans</name>
    <dbReference type="NCBI Taxonomy" id="2509362"/>
    <lineage>
        <taxon>Bacteria</taxon>
        <taxon>Thermotogati</taxon>
        <taxon>Deinococcota</taxon>
        <taxon>Deinococci</taxon>
        <taxon>Thermales</taxon>
        <taxon>Thermaceae</taxon>
        <taxon>Thermus</taxon>
    </lineage>
</organism>